<keyword evidence="2" id="KW-1277">Toxin-antitoxin system</keyword>
<evidence type="ECO:0000256" key="7">
    <source>
        <dbReference type="ARBA" id="ARBA00023016"/>
    </source>
</evidence>
<accession>A0A2S0M7T1</accession>
<protein>
    <submittedName>
        <fullName evidence="8">Type II toxin-antitoxin system HicA family toxin</fullName>
    </submittedName>
</protein>
<dbReference type="AlphaFoldDB" id="A0A2S0M7T1"/>
<comment type="similarity">
    <text evidence="1">Belongs to the HicA mRNA interferase family.</text>
</comment>
<dbReference type="EMBL" id="CP027569">
    <property type="protein sequence ID" value="AVO27520.1"/>
    <property type="molecule type" value="Genomic_DNA"/>
</dbReference>
<gene>
    <name evidence="8" type="ORF">C6Y28_07840</name>
</gene>
<evidence type="ECO:0000256" key="2">
    <source>
        <dbReference type="ARBA" id="ARBA00022649"/>
    </source>
</evidence>
<keyword evidence="3" id="KW-0540">Nuclease</keyword>
<dbReference type="GO" id="GO:0016787">
    <property type="term" value="F:hydrolase activity"/>
    <property type="evidence" value="ECO:0007669"/>
    <property type="project" value="UniProtKB-KW"/>
</dbReference>
<evidence type="ECO:0000256" key="6">
    <source>
        <dbReference type="ARBA" id="ARBA00022884"/>
    </source>
</evidence>
<dbReference type="GO" id="GO:0004519">
    <property type="term" value="F:endonuclease activity"/>
    <property type="evidence" value="ECO:0007669"/>
    <property type="project" value="UniProtKB-KW"/>
</dbReference>
<evidence type="ECO:0000256" key="4">
    <source>
        <dbReference type="ARBA" id="ARBA00022759"/>
    </source>
</evidence>
<proteinExistence type="inferred from homology"/>
<dbReference type="InterPro" id="IPR012933">
    <property type="entry name" value="HicA_mRNA_interferase"/>
</dbReference>
<evidence type="ECO:0000313" key="8">
    <source>
        <dbReference type="EMBL" id="AVO27520.1"/>
    </source>
</evidence>
<dbReference type="GO" id="GO:0003729">
    <property type="term" value="F:mRNA binding"/>
    <property type="evidence" value="ECO:0007669"/>
    <property type="project" value="InterPro"/>
</dbReference>
<keyword evidence="4" id="KW-0255">Endonuclease</keyword>
<dbReference type="SUPFAM" id="SSF54786">
    <property type="entry name" value="YcfA/nrd intein domain"/>
    <property type="match status" value="1"/>
</dbReference>
<sequence>MKRSELLKILKKNGCKLIGHGGNHDLYYSPITGKQFPVWRHNKDIPSGTIKAIFKQAGIQ</sequence>
<organism evidence="8 9">
    <name type="scientific">Megasphaera elsdenii</name>
    <dbReference type="NCBI Taxonomy" id="907"/>
    <lineage>
        <taxon>Bacteria</taxon>
        <taxon>Bacillati</taxon>
        <taxon>Bacillota</taxon>
        <taxon>Negativicutes</taxon>
        <taxon>Veillonellales</taxon>
        <taxon>Veillonellaceae</taxon>
        <taxon>Megasphaera</taxon>
    </lineage>
</organism>
<dbReference type="RefSeq" id="WP_014016479.1">
    <property type="nucleotide sequence ID" value="NZ_CAMDYL010000018.1"/>
</dbReference>
<reference evidence="8 9" key="1">
    <citation type="journal article" date="2018" name="Genome Announc.">
        <title>Complete genomes of two Megasphaera elsdenii strains, NCIMB 702410 and ATCC 25940.</title>
        <authorList>
            <person name="Hatmaker E.A."/>
            <person name="O'Dell K."/>
            <person name="Riley L.A."/>
            <person name="Klingeman D.M."/>
            <person name="Guss A.M."/>
        </authorList>
    </citation>
    <scope>NUCLEOTIDE SEQUENCE [LARGE SCALE GENOMIC DNA]</scope>
    <source>
        <strain evidence="8 9">NCIMB702410</strain>
    </source>
</reference>
<dbReference type="Gene3D" id="3.30.920.30">
    <property type="entry name" value="Hypothetical protein"/>
    <property type="match status" value="1"/>
</dbReference>
<keyword evidence="5" id="KW-0378">Hydrolase</keyword>
<dbReference type="Pfam" id="PF07927">
    <property type="entry name" value="HicA_toxin"/>
    <property type="match status" value="1"/>
</dbReference>
<name>A0A2S0M7T1_MEGEL</name>
<keyword evidence="7" id="KW-0346">Stress response</keyword>
<keyword evidence="6" id="KW-0694">RNA-binding</keyword>
<dbReference type="InterPro" id="IPR038570">
    <property type="entry name" value="HicA_sf"/>
</dbReference>
<evidence type="ECO:0000256" key="1">
    <source>
        <dbReference type="ARBA" id="ARBA00006620"/>
    </source>
</evidence>
<evidence type="ECO:0000256" key="5">
    <source>
        <dbReference type="ARBA" id="ARBA00022801"/>
    </source>
</evidence>
<evidence type="ECO:0000313" key="9">
    <source>
        <dbReference type="Proteomes" id="UP000238358"/>
    </source>
</evidence>
<dbReference type="GeneID" id="97493023"/>
<dbReference type="OrthoDB" id="9799854at2"/>
<dbReference type="Proteomes" id="UP000238358">
    <property type="component" value="Chromosome"/>
</dbReference>
<evidence type="ECO:0000256" key="3">
    <source>
        <dbReference type="ARBA" id="ARBA00022722"/>
    </source>
</evidence>